<organism evidence="2 3">
    <name type="scientific">Rhodocollybia butyracea</name>
    <dbReference type="NCBI Taxonomy" id="206335"/>
    <lineage>
        <taxon>Eukaryota</taxon>
        <taxon>Fungi</taxon>
        <taxon>Dikarya</taxon>
        <taxon>Basidiomycota</taxon>
        <taxon>Agaricomycotina</taxon>
        <taxon>Agaricomycetes</taxon>
        <taxon>Agaricomycetidae</taxon>
        <taxon>Agaricales</taxon>
        <taxon>Marasmiineae</taxon>
        <taxon>Omphalotaceae</taxon>
        <taxon>Rhodocollybia</taxon>
    </lineage>
</organism>
<evidence type="ECO:0000256" key="1">
    <source>
        <dbReference type="SAM" id="MobiDB-lite"/>
    </source>
</evidence>
<evidence type="ECO:0000313" key="2">
    <source>
        <dbReference type="EMBL" id="KAF9078666.1"/>
    </source>
</evidence>
<dbReference type="EMBL" id="JADNRY010000001">
    <property type="protein sequence ID" value="KAF9078666.1"/>
    <property type="molecule type" value="Genomic_DNA"/>
</dbReference>
<dbReference type="Proteomes" id="UP000772434">
    <property type="component" value="Unassembled WGS sequence"/>
</dbReference>
<accession>A0A9P5Q5U5</accession>
<sequence length="437" mass="48730">MRFFSIKKLLTRRVDSGPEYSLLPDHDLDDLERYNDTQDENSDSEVEDAMTITDSSDFVPRTPNEESFKYNTLVDAAYCLSWPEGSHSVSSRKKTTQASFDLPAFPHLLFFIARGSSTRGHLTINTDEDAARDKIVVRIAVKYRDRADLEKTKICTMDNDSSPDEYTVESGIMVWGDEGASQDPTFNISVQVPWSWWYFQDFSTDFSAGAYSQEIGGIWDPVSFNTVRLKGDNATIKINAAVGAAFVQTTNAAVEAAFSTDNQVHIRTTKEPIDSLIQGWGWGYADDMIKVSMITSDARIQAALNIGSFGTELNASLHTSNGLLRITMPYMTGQLDTAYYINASTSNAAADVFLHPDYEGRFDLSTSENGKAKVQWDPFPELDPLLVLPDKNHSVDIEDSDDSRLVGRVFLGEQAPRNMGDITVTTTEEDVQLYAFH</sequence>
<reference evidence="2" key="1">
    <citation type="submission" date="2020-11" db="EMBL/GenBank/DDBJ databases">
        <authorList>
            <consortium name="DOE Joint Genome Institute"/>
            <person name="Ahrendt S."/>
            <person name="Riley R."/>
            <person name="Andreopoulos W."/>
            <person name="Labutti K."/>
            <person name="Pangilinan J."/>
            <person name="Ruiz-Duenas F.J."/>
            <person name="Barrasa J.M."/>
            <person name="Sanchez-Garcia M."/>
            <person name="Camarero S."/>
            <person name="Miyauchi S."/>
            <person name="Serrano A."/>
            <person name="Linde D."/>
            <person name="Babiker R."/>
            <person name="Drula E."/>
            <person name="Ayuso-Fernandez I."/>
            <person name="Pacheco R."/>
            <person name="Padilla G."/>
            <person name="Ferreira P."/>
            <person name="Barriuso J."/>
            <person name="Kellner H."/>
            <person name="Castanera R."/>
            <person name="Alfaro M."/>
            <person name="Ramirez L."/>
            <person name="Pisabarro A.G."/>
            <person name="Kuo A."/>
            <person name="Tritt A."/>
            <person name="Lipzen A."/>
            <person name="He G."/>
            <person name="Yan M."/>
            <person name="Ng V."/>
            <person name="Cullen D."/>
            <person name="Martin F."/>
            <person name="Rosso M.-N."/>
            <person name="Henrissat B."/>
            <person name="Hibbett D."/>
            <person name="Martinez A.T."/>
            <person name="Grigoriev I.V."/>
        </authorList>
    </citation>
    <scope>NUCLEOTIDE SEQUENCE</scope>
    <source>
        <strain evidence="2">AH 40177</strain>
    </source>
</reference>
<dbReference type="OrthoDB" id="5570013at2759"/>
<name>A0A9P5Q5U5_9AGAR</name>
<protein>
    <submittedName>
        <fullName evidence="2">Uncharacterized protein</fullName>
    </submittedName>
</protein>
<dbReference type="AlphaFoldDB" id="A0A9P5Q5U5"/>
<comment type="caution">
    <text evidence="2">The sequence shown here is derived from an EMBL/GenBank/DDBJ whole genome shotgun (WGS) entry which is preliminary data.</text>
</comment>
<gene>
    <name evidence="2" type="ORF">BDP27DRAFT_1412615</name>
</gene>
<proteinExistence type="predicted"/>
<evidence type="ECO:0000313" key="3">
    <source>
        <dbReference type="Proteomes" id="UP000772434"/>
    </source>
</evidence>
<keyword evidence="3" id="KW-1185">Reference proteome</keyword>
<feature type="compositionally biased region" description="Acidic residues" evidence="1">
    <location>
        <begin position="37"/>
        <end position="47"/>
    </location>
</feature>
<feature type="region of interest" description="Disordered" evidence="1">
    <location>
        <begin position="25"/>
        <end position="47"/>
    </location>
</feature>